<protein>
    <submittedName>
        <fullName evidence="11">Chloride channel protein</fullName>
    </submittedName>
</protein>
<organism evidence="11 12">
    <name type="scientific">Sulfuriferula multivorans</name>
    <dbReference type="NCBI Taxonomy" id="1559896"/>
    <lineage>
        <taxon>Bacteria</taxon>
        <taxon>Pseudomonadati</taxon>
        <taxon>Pseudomonadota</taxon>
        <taxon>Betaproteobacteria</taxon>
        <taxon>Nitrosomonadales</taxon>
        <taxon>Sulfuricellaceae</taxon>
        <taxon>Sulfuriferula</taxon>
    </lineage>
</organism>
<evidence type="ECO:0000256" key="5">
    <source>
        <dbReference type="ARBA" id="ARBA00023065"/>
    </source>
</evidence>
<evidence type="ECO:0000256" key="8">
    <source>
        <dbReference type="ARBA" id="ARBA00023214"/>
    </source>
</evidence>
<proteinExistence type="predicted"/>
<dbReference type="EMBL" id="BGOW01000001">
    <property type="protein sequence ID" value="GBL44337.1"/>
    <property type="molecule type" value="Genomic_DNA"/>
</dbReference>
<keyword evidence="5" id="KW-0406">Ion transport</keyword>
<evidence type="ECO:0000256" key="4">
    <source>
        <dbReference type="ARBA" id="ARBA00022989"/>
    </source>
</evidence>
<accession>A0A401J9N9</accession>
<dbReference type="PANTHER" id="PTHR43427">
    <property type="entry name" value="CHLORIDE CHANNEL PROTEIN CLC-E"/>
    <property type="match status" value="1"/>
</dbReference>
<keyword evidence="7" id="KW-0869">Chloride channel</keyword>
<sequence>MQGKSIIHAITRLKLFLRGHEQEEARRMLLWAGVVGILGALATVLFREGIQLVQLLFTRHSGSLVHIAEGLTWWQRLLIPLAGGLLAGAILQFGLKWVGSARTTDYMEAIVAGDGVIGVRASLVKSLSSLFTVGSGGSIGREGAMVQLAAMVGSAAGHWVHLPQHKQRLLVACGAAAGLAAAYNAPIAGALFVAEIVIGTIAMDSFGPLIVASVVSNTTIHHFLGYAPVYQIPAFQFLSNWELIFYAALGYLLGHLAPSFITLLDRSESLFARTRLPLTLKLGLGGLMVGAISTFYPQVWGNGYSVVNSLLHQNIAWQLLALVLIFKIIATAATIGSGAVGGVFTPTLFIGAAFGSLFGTALGAIFPGMISPSSAYAIVGMGAFLAAATHAPLMAILMIFEMTLDYKITLPLMLACVIAYTVARDHRGSESIYAGALRRKRGLHAAEIAPVSKSP</sequence>
<gene>
    <name evidence="11" type="ORF">SFMTTN_0132</name>
</gene>
<evidence type="ECO:0000256" key="6">
    <source>
        <dbReference type="ARBA" id="ARBA00023136"/>
    </source>
</evidence>
<dbReference type="InterPro" id="IPR014743">
    <property type="entry name" value="Cl-channel_core"/>
</dbReference>
<dbReference type="OrthoDB" id="9767361at2"/>
<evidence type="ECO:0000256" key="9">
    <source>
        <dbReference type="ARBA" id="ARBA00023303"/>
    </source>
</evidence>
<feature type="transmembrane region" description="Helical" evidence="10">
    <location>
        <begin position="28"/>
        <end position="46"/>
    </location>
</feature>
<name>A0A401J9N9_9PROT</name>
<dbReference type="NCBIfam" id="NF002505">
    <property type="entry name" value="PRK01862.1"/>
    <property type="match status" value="1"/>
</dbReference>
<feature type="transmembrane region" description="Helical" evidence="10">
    <location>
        <begin position="243"/>
        <end position="264"/>
    </location>
</feature>
<dbReference type="GO" id="GO:0005886">
    <property type="term" value="C:plasma membrane"/>
    <property type="evidence" value="ECO:0007669"/>
    <property type="project" value="TreeGrafter"/>
</dbReference>
<dbReference type="Pfam" id="PF00654">
    <property type="entry name" value="Voltage_CLC"/>
    <property type="match status" value="1"/>
</dbReference>
<reference evidence="11 12" key="1">
    <citation type="journal article" date="2019" name="Front. Microbiol.">
        <title>Genomes of Neutrophilic Sulfur-Oxidizing Chemolithoautotrophs Representing 9 Proteobacterial Species From 8 Genera.</title>
        <authorList>
            <person name="Watanabe T."/>
            <person name="Kojima H."/>
            <person name="Umezawa K."/>
            <person name="Hori C."/>
            <person name="Takasuka T.E."/>
            <person name="Kato Y."/>
            <person name="Fukui M."/>
        </authorList>
    </citation>
    <scope>NUCLEOTIDE SEQUENCE [LARGE SCALE GENOMIC DNA]</scope>
    <source>
        <strain evidence="11 12">TTN</strain>
    </source>
</reference>
<dbReference type="SUPFAM" id="SSF81340">
    <property type="entry name" value="Clc chloride channel"/>
    <property type="match status" value="1"/>
</dbReference>
<dbReference type="CDD" id="cd00400">
    <property type="entry name" value="Voltage_gated_ClC"/>
    <property type="match status" value="1"/>
</dbReference>
<dbReference type="Proteomes" id="UP000286806">
    <property type="component" value="Unassembled WGS sequence"/>
</dbReference>
<evidence type="ECO:0000313" key="12">
    <source>
        <dbReference type="Proteomes" id="UP000286806"/>
    </source>
</evidence>
<dbReference type="PANTHER" id="PTHR43427:SF6">
    <property type="entry name" value="CHLORIDE CHANNEL PROTEIN CLC-E"/>
    <property type="match status" value="1"/>
</dbReference>
<evidence type="ECO:0000256" key="7">
    <source>
        <dbReference type="ARBA" id="ARBA00023173"/>
    </source>
</evidence>
<feature type="transmembrane region" description="Helical" evidence="10">
    <location>
        <begin position="276"/>
        <end position="296"/>
    </location>
</feature>
<keyword evidence="6 10" id="KW-0472">Membrane</keyword>
<dbReference type="AlphaFoldDB" id="A0A401J9N9"/>
<keyword evidence="4 10" id="KW-1133">Transmembrane helix</keyword>
<dbReference type="Gene3D" id="1.10.3080.10">
    <property type="entry name" value="Clc chloride channel"/>
    <property type="match status" value="1"/>
</dbReference>
<keyword evidence="3 10" id="KW-0812">Transmembrane</keyword>
<dbReference type="RefSeq" id="WP_124703178.1">
    <property type="nucleotide sequence ID" value="NZ_BGOW01000001.1"/>
</dbReference>
<evidence type="ECO:0000256" key="3">
    <source>
        <dbReference type="ARBA" id="ARBA00022692"/>
    </source>
</evidence>
<feature type="transmembrane region" description="Helical" evidence="10">
    <location>
        <begin position="348"/>
        <end position="370"/>
    </location>
</feature>
<evidence type="ECO:0000256" key="10">
    <source>
        <dbReference type="SAM" id="Phobius"/>
    </source>
</evidence>
<dbReference type="GO" id="GO:0034707">
    <property type="term" value="C:chloride channel complex"/>
    <property type="evidence" value="ECO:0007669"/>
    <property type="project" value="UniProtKB-KW"/>
</dbReference>
<comment type="subcellular location">
    <subcellularLocation>
        <location evidence="1">Membrane</location>
        <topology evidence="1">Multi-pass membrane protein</topology>
    </subcellularLocation>
</comment>
<keyword evidence="12" id="KW-1185">Reference proteome</keyword>
<keyword evidence="9" id="KW-0407">Ion channel</keyword>
<dbReference type="InterPro" id="IPR050368">
    <property type="entry name" value="ClC-type_chloride_channel"/>
</dbReference>
<evidence type="ECO:0000256" key="1">
    <source>
        <dbReference type="ARBA" id="ARBA00004141"/>
    </source>
</evidence>
<evidence type="ECO:0000313" key="11">
    <source>
        <dbReference type="EMBL" id="GBL44337.1"/>
    </source>
</evidence>
<feature type="transmembrane region" description="Helical" evidence="10">
    <location>
        <begin position="316"/>
        <end position="336"/>
    </location>
</feature>
<evidence type="ECO:0000256" key="2">
    <source>
        <dbReference type="ARBA" id="ARBA00022448"/>
    </source>
</evidence>
<dbReference type="GO" id="GO:0005254">
    <property type="term" value="F:chloride channel activity"/>
    <property type="evidence" value="ECO:0007669"/>
    <property type="project" value="UniProtKB-KW"/>
</dbReference>
<keyword evidence="8" id="KW-0868">Chloride</keyword>
<feature type="transmembrane region" description="Helical" evidence="10">
    <location>
        <begin position="73"/>
        <end position="94"/>
    </location>
</feature>
<dbReference type="PRINTS" id="PR00762">
    <property type="entry name" value="CLCHANNEL"/>
</dbReference>
<keyword evidence="2" id="KW-0813">Transport</keyword>
<feature type="transmembrane region" description="Helical" evidence="10">
    <location>
        <begin position="376"/>
        <end position="400"/>
    </location>
</feature>
<dbReference type="InterPro" id="IPR001807">
    <property type="entry name" value="ClC"/>
</dbReference>
<comment type="caution">
    <text evidence="11">The sequence shown here is derived from an EMBL/GenBank/DDBJ whole genome shotgun (WGS) entry which is preliminary data.</text>
</comment>
<feature type="transmembrane region" description="Helical" evidence="10">
    <location>
        <begin position="169"/>
        <end position="194"/>
    </location>
</feature>